<evidence type="ECO:0000313" key="1">
    <source>
        <dbReference type="EMBL" id="GIY65703.1"/>
    </source>
</evidence>
<organism evidence="1 2">
    <name type="scientific">Caerostris extrusa</name>
    <name type="common">Bark spider</name>
    <name type="synonym">Caerostris bankana</name>
    <dbReference type="NCBI Taxonomy" id="172846"/>
    <lineage>
        <taxon>Eukaryota</taxon>
        <taxon>Metazoa</taxon>
        <taxon>Ecdysozoa</taxon>
        <taxon>Arthropoda</taxon>
        <taxon>Chelicerata</taxon>
        <taxon>Arachnida</taxon>
        <taxon>Araneae</taxon>
        <taxon>Araneomorphae</taxon>
        <taxon>Entelegynae</taxon>
        <taxon>Araneoidea</taxon>
        <taxon>Araneidae</taxon>
        <taxon>Caerostris</taxon>
    </lineage>
</organism>
<comment type="caution">
    <text evidence="1">The sequence shown here is derived from an EMBL/GenBank/DDBJ whole genome shotgun (WGS) entry which is preliminary data.</text>
</comment>
<evidence type="ECO:0000313" key="2">
    <source>
        <dbReference type="Proteomes" id="UP001054945"/>
    </source>
</evidence>
<protein>
    <submittedName>
        <fullName evidence="1">Uncharacterized protein</fullName>
    </submittedName>
</protein>
<name>A0AAV4V7L0_CAEEX</name>
<proteinExistence type="predicted"/>
<keyword evidence="2" id="KW-1185">Reference proteome</keyword>
<reference evidence="1 2" key="1">
    <citation type="submission" date="2021-06" db="EMBL/GenBank/DDBJ databases">
        <title>Caerostris extrusa draft genome.</title>
        <authorList>
            <person name="Kono N."/>
            <person name="Arakawa K."/>
        </authorList>
    </citation>
    <scope>NUCLEOTIDE SEQUENCE [LARGE SCALE GENOMIC DNA]</scope>
</reference>
<sequence length="131" mass="15239">MLSHFSVVSVYPPISRQICYLDKNLSSSQSGLLRHCGRRRSAIDKKQKVFWAPADNQTVALWQSFNSAVSRMMKVGIHGLCINPTIQPKFSRWHYSFNNDIPSYRKDDVFEDDYCGEQKCYVEDFSFRSMV</sequence>
<accession>A0AAV4V7L0</accession>
<dbReference type="EMBL" id="BPLR01014020">
    <property type="protein sequence ID" value="GIY65703.1"/>
    <property type="molecule type" value="Genomic_DNA"/>
</dbReference>
<gene>
    <name evidence="1" type="ORF">CEXT_161291</name>
</gene>
<dbReference type="AlphaFoldDB" id="A0AAV4V7L0"/>
<dbReference type="Proteomes" id="UP001054945">
    <property type="component" value="Unassembled WGS sequence"/>
</dbReference>